<evidence type="ECO:0000313" key="1">
    <source>
        <dbReference type="EMBL" id="PUA31363.1"/>
    </source>
</evidence>
<protein>
    <submittedName>
        <fullName evidence="1">Uncharacterized protein</fullName>
    </submittedName>
</protein>
<dbReference type="EMBL" id="NDWU01000019">
    <property type="protein sequence ID" value="PUA31363.1"/>
    <property type="molecule type" value="Genomic_DNA"/>
</dbReference>
<dbReference type="AlphaFoldDB" id="A0A2R7Y1N0"/>
<organism evidence="1 2">
    <name type="scientific">Candidatus Terraquivivens tikiterensis</name>
    <dbReference type="NCBI Taxonomy" id="1980982"/>
    <lineage>
        <taxon>Archaea</taxon>
        <taxon>Nitrososphaerota</taxon>
        <taxon>Candidatus Wolframiiraptoraceae</taxon>
        <taxon>Candidatus Terraquivivens</taxon>
    </lineage>
</organism>
<sequence>MGGNPKTFSGWIRANIYTPHPVLLLFLGAGTAEVKPAENSVTHLPDILHGKDLADGDIRSWWGRILSLKQEAAGL</sequence>
<name>A0A2R7Y1N0_9ARCH</name>
<accession>A0A2R7Y1N0</accession>
<comment type="caution">
    <text evidence="1">The sequence shown here is derived from an EMBL/GenBank/DDBJ whole genome shotgun (WGS) entry which is preliminary data.</text>
</comment>
<reference evidence="1 2" key="1">
    <citation type="submission" date="2017-04" db="EMBL/GenBank/DDBJ databases">
        <title>Draft Aigarchaeota genome from a New Zealand hot spring.</title>
        <authorList>
            <person name="Reysenbach A.-L."/>
            <person name="Donaho J.A."/>
            <person name="Gerhart J."/>
            <person name="Kelley J.F."/>
            <person name="Kouba K."/>
            <person name="Podar M."/>
            <person name="Stott M."/>
        </authorList>
    </citation>
    <scope>NUCLEOTIDE SEQUENCE [LARGE SCALE GENOMIC DNA]</scope>
    <source>
        <strain evidence="1">NZ13_MG1</strain>
    </source>
</reference>
<proteinExistence type="predicted"/>
<gene>
    <name evidence="1" type="ORF">B9J98_06730</name>
</gene>
<dbReference type="Proteomes" id="UP000244066">
    <property type="component" value="Unassembled WGS sequence"/>
</dbReference>
<evidence type="ECO:0000313" key="2">
    <source>
        <dbReference type="Proteomes" id="UP000244066"/>
    </source>
</evidence>